<accession>A0ABD3DS40</accession>
<sequence length="148" mass="17142">MSYILKWRECLPPIQLVFSSKSKSPKPISFDRPDLACSVIKLSHYTSNSSKEHWKVLVRVLRYLKYTLNYGLHYSRYPKVLEGYCEANRISDTKDSVTPRFSKDSVWFCGVRFGLEHGLGLLKLGSDNFGPDDFRLNLLGVLYLEKEK</sequence>
<dbReference type="PANTHER" id="PTHR11439:SF521">
    <property type="entry name" value="RNA-DIRECTED DNA POLYMERASE"/>
    <property type="match status" value="1"/>
</dbReference>
<evidence type="ECO:0008006" key="3">
    <source>
        <dbReference type="Google" id="ProtNLM"/>
    </source>
</evidence>
<organism evidence="1 2">
    <name type="scientific">Castilleja foliolosa</name>
    <dbReference type="NCBI Taxonomy" id="1961234"/>
    <lineage>
        <taxon>Eukaryota</taxon>
        <taxon>Viridiplantae</taxon>
        <taxon>Streptophyta</taxon>
        <taxon>Embryophyta</taxon>
        <taxon>Tracheophyta</taxon>
        <taxon>Spermatophyta</taxon>
        <taxon>Magnoliopsida</taxon>
        <taxon>eudicotyledons</taxon>
        <taxon>Gunneridae</taxon>
        <taxon>Pentapetalae</taxon>
        <taxon>asterids</taxon>
        <taxon>lamiids</taxon>
        <taxon>Lamiales</taxon>
        <taxon>Orobanchaceae</taxon>
        <taxon>Pedicularideae</taxon>
        <taxon>Castillejinae</taxon>
        <taxon>Castilleja</taxon>
    </lineage>
</organism>
<proteinExistence type="predicted"/>
<dbReference type="PANTHER" id="PTHR11439">
    <property type="entry name" value="GAG-POL-RELATED RETROTRANSPOSON"/>
    <property type="match status" value="1"/>
</dbReference>
<keyword evidence="2" id="KW-1185">Reference proteome</keyword>
<evidence type="ECO:0000313" key="2">
    <source>
        <dbReference type="Proteomes" id="UP001632038"/>
    </source>
</evidence>
<dbReference type="AlphaFoldDB" id="A0ABD3DS40"/>
<protein>
    <recommendedName>
        <fullName evidence="3">Retrovirus-related Pol polyprotein from transposon TNT 1-94</fullName>
    </recommendedName>
</protein>
<name>A0ABD3DS40_9LAMI</name>
<evidence type="ECO:0000313" key="1">
    <source>
        <dbReference type="EMBL" id="KAL3643660.1"/>
    </source>
</evidence>
<reference evidence="2" key="1">
    <citation type="journal article" date="2024" name="IScience">
        <title>Strigolactones Initiate the Formation of Haustorium-like Structures in Castilleja.</title>
        <authorList>
            <person name="Buerger M."/>
            <person name="Peterson D."/>
            <person name="Chory J."/>
        </authorList>
    </citation>
    <scope>NUCLEOTIDE SEQUENCE [LARGE SCALE GENOMIC DNA]</scope>
</reference>
<dbReference type="Proteomes" id="UP001632038">
    <property type="component" value="Unassembled WGS sequence"/>
</dbReference>
<gene>
    <name evidence="1" type="ORF">CASFOL_014475</name>
</gene>
<comment type="caution">
    <text evidence="1">The sequence shown here is derived from an EMBL/GenBank/DDBJ whole genome shotgun (WGS) entry which is preliminary data.</text>
</comment>
<dbReference type="EMBL" id="JAVIJP010000016">
    <property type="protein sequence ID" value="KAL3643660.1"/>
    <property type="molecule type" value="Genomic_DNA"/>
</dbReference>